<evidence type="ECO:0000259" key="1">
    <source>
        <dbReference type="PROSITE" id="PS51782"/>
    </source>
</evidence>
<dbReference type="Pfam" id="PF01476">
    <property type="entry name" value="LysM"/>
    <property type="match status" value="1"/>
</dbReference>
<dbReference type="Gene3D" id="3.10.350.10">
    <property type="entry name" value="LysM domain"/>
    <property type="match status" value="1"/>
</dbReference>
<protein>
    <recommendedName>
        <fullName evidence="1">LysM domain-containing protein</fullName>
    </recommendedName>
</protein>
<dbReference type="PANTHER" id="PTHR33734">
    <property type="entry name" value="LYSM DOMAIN-CONTAINING GPI-ANCHORED PROTEIN 2"/>
    <property type="match status" value="1"/>
</dbReference>
<proteinExistence type="predicted"/>
<evidence type="ECO:0000313" key="3">
    <source>
        <dbReference type="Proteomes" id="UP000018949"/>
    </source>
</evidence>
<dbReference type="SMART" id="SM00257">
    <property type="entry name" value="LysM"/>
    <property type="match status" value="1"/>
</dbReference>
<name>W4RRC8_9BACI</name>
<comment type="caution">
    <text evidence="2">The sequence shown here is derived from an EMBL/GenBank/DDBJ whole genome shotgun (WGS) entry which is preliminary data.</text>
</comment>
<dbReference type="InterPro" id="IPR018392">
    <property type="entry name" value="LysM"/>
</dbReference>
<accession>W4RRC8</accession>
<dbReference type="EMBL" id="BAUW01000050">
    <property type="protein sequence ID" value="GAE46677.1"/>
    <property type="molecule type" value="Genomic_DNA"/>
</dbReference>
<dbReference type="AlphaFoldDB" id="W4RRC8"/>
<evidence type="ECO:0000313" key="2">
    <source>
        <dbReference type="EMBL" id="GAE46677.1"/>
    </source>
</evidence>
<dbReference type="InterPro" id="IPR036779">
    <property type="entry name" value="LysM_dom_sf"/>
</dbReference>
<reference evidence="2 3" key="1">
    <citation type="submission" date="2013-12" db="EMBL/GenBank/DDBJ databases">
        <title>NBRP : Genome information of microbial organism related human and environment.</title>
        <authorList>
            <person name="Hattori M."/>
            <person name="Oshima K."/>
            <person name="Inaba H."/>
            <person name="Suda W."/>
            <person name="Sakamoto M."/>
            <person name="Iino T."/>
            <person name="Kitahara M."/>
            <person name="Oshida Y."/>
            <person name="Iida T."/>
            <person name="Kudo T."/>
            <person name="Itoh T."/>
            <person name="Ahmed I."/>
            <person name="Ohkuma M."/>
        </authorList>
    </citation>
    <scope>NUCLEOTIDE SEQUENCE [LARGE SCALE GENOMIC DNA]</scope>
    <source>
        <strain evidence="2 3">JCM 21738</strain>
    </source>
</reference>
<dbReference type="GO" id="GO:0008932">
    <property type="term" value="F:lytic endotransglycosylase activity"/>
    <property type="evidence" value="ECO:0007669"/>
    <property type="project" value="TreeGrafter"/>
</dbReference>
<dbReference type="PROSITE" id="PS51782">
    <property type="entry name" value="LYSM"/>
    <property type="match status" value="1"/>
</dbReference>
<gene>
    <name evidence="2" type="ORF">JCM21738_3596</name>
</gene>
<sequence>MKNPVILLKKNFPIYPFLKKGDTLFSLAKKYGVTVKDLKKENKLVSDSIYVGQALSVPTHGFDTAEFTSSILGIHCSTSPSDSM</sequence>
<dbReference type="PANTHER" id="PTHR33734:SF22">
    <property type="entry name" value="MEMBRANE-BOUND LYTIC MUREIN TRANSGLYCOSYLASE D"/>
    <property type="match status" value="1"/>
</dbReference>
<keyword evidence="3" id="KW-1185">Reference proteome</keyword>
<dbReference type="CDD" id="cd00118">
    <property type="entry name" value="LysM"/>
    <property type="match status" value="1"/>
</dbReference>
<dbReference type="SUPFAM" id="SSF54106">
    <property type="entry name" value="LysM domain"/>
    <property type="match status" value="1"/>
</dbReference>
<organism evidence="2 3">
    <name type="scientific">Mesobacillus boroniphilus JCM 21738</name>
    <dbReference type="NCBI Taxonomy" id="1294265"/>
    <lineage>
        <taxon>Bacteria</taxon>
        <taxon>Bacillati</taxon>
        <taxon>Bacillota</taxon>
        <taxon>Bacilli</taxon>
        <taxon>Bacillales</taxon>
        <taxon>Bacillaceae</taxon>
        <taxon>Mesobacillus</taxon>
    </lineage>
</organism>
<dbReference type="Proteomes" id="UP000018949">
    <property type="component" value="Unassembled WGS sequence"/>
</dbReference>
<feature type="domain" description="LysM" evidence="1">
    <location>
        <begin position="14"/>
        <end position="57"/>
    </location>
</feature>